<evidence type="ECO:0000313" key="2">
    <source>
        <dbReference type="Proteomes" id="UP000004030"/>
    </source>
</evidence>
<sequence>MRAFGAGPVFRHGLTVMAVDLEAEAAHVAGGDFETGRIDDAVDIVVLAIDDQPGFVDLVDAGALGIDQGDVVAIEGLEVFVVEARPLAHHVVPGLEPLGRLRICDKLVDAGTDLVHLFHVGQLLFFGGYRIGLRDVPEDLGPAVLHHVAGDLLARDDLGEVLHAFRLPARLERLRPVGIGGLVAARADGRGRALHDEEFPGAFGEAGDRLDRGGAGADDGDLLVGQLVHQLARTAAGIAIVPARGVERVTLELLYAGDAGQLGLVHDPARDRDEAGLDPVATIGGDQPAVFSIVPAQFVDQGLEQGVGVKVVMPGDPLAVLENLGCLGVLLGRDVTGLFKERHVDVRFDVAGRAGIAVPVPGSAEVSCLVDDAHRSDALLGQPRGRHQSGKTGADNGDLALFLHRIAGESRVREGVLVELALDFLKPAILVVAVIAQTLVAFRSIALLEFLEALKLCAVGGRHYTRSP</sequence>
<proteinExistence type="predicted"/>
<dbReference type="EMBL" id="AGFM01000029">
    <property type="protein sequence ID" value="EHJ60873.1"/>
    <property type="molecule type" value="Genomic_DNA"/>
</dbReference>
<dbReference type="Proteomes" id="UP000004030">
    <property type="component" value="Unassembled WGS sequence"/>
</dbReference>
<name>G6ECG2_9SPHN</name>
<comment type="caution">
    <text evidence="1">The sequence shown here is derived from an EMBL/GenBank/DDBJ whole genome shotgun (WGS) entry which is preliminary data.</text>
</comment>
<gene>
    <name evidence="1" type="ORF">NSU_2033</name>
</gene>
<organism evidence="1 2">
    <name type="scientific">Novosphingobium pentaromativorans US6-1</name>
    <dbReference type="NCBI Taxonomy" id="1088721"/>
    <lineage>
        <taxon>Bacteria</taxon>
        <taxon>Pseudomonadati</taxon>
        <taxon>Pseudomonadota</taxon>
        <taxon>Alphaproteobacteria</taxon>
        <taxon>Sphingomonadales</taxon>
        <taxon>Sphingomonadaceae</taxon>
        <taxon>Novosphingobium</taxon>
    </lineage>
</organism>
<keyword evidence="2" id="KW-1185">Reference proteome</keyword>
<protein>
    <submittedName>
        <fullName evidence="1">Uncharacterized protein</fullName>
    </submittedName>
</protein>
<dbReference type="PATRIC" id="fig|1088721.3.peg.2012"/>
<accession>G6ECG2</accession>
<dbReference type="AlphaFoldDB" id="G6ECG2"/>
<evidence type="ECO:0000313" key="1">
    <source>
        <dbReference type="EMBL" id="EHJ60873.1"/>
    </source>
</evidence>
<reference evidence="1 2" key="1">
    <citation type="journal article" date="2012" name="J. Bacteriol.">
        <title>Genome sequence of benzo(a)pyrene-degrading bacterium Novosphingobium pentaromativorans US6-1.</title>
        <authorList>
            <person name="Luo Y.R."/>
            <person name="Kang S.G."/>
            <person name="Kim S.J."/>
            <person name="Kim M.R."/>
            <person name="Li N."/>
            <person name="Lee J.H."/>
            <person name="Kwon K.K."/>
        </authorList>
    </citation>
    <scope>NUCLEOTIDE SEQUENCE [LARGE SCALE GENOMIC DNA]</scope>
    <source>
        <strain evidence="1 2">US6-1</strain>
    </source>
</reference>